<organism evidence="12 13">
    <name type="scientific">Amycolatopsis halotolerans</name>
    <dbReference type="NCBI Taxonomy" id="330083"/>
    <lineage>
        <taxon>Bacteria</taxon>
        <taxon>Bacillati</taxon>
        <taxon>Actinomycetota</taxon>
        <taxon>Actinomycetes</taxon>
        <taxon>Pseudonocardiales</taxon>
        <taxon>Pseudonocardiaceae</taxon>
        <taxon>Amycolatopsis</taxon>
    </lineage>
</organism>
<dbReference type="GO" id="GO:0008168">
    <property type="term" value="F:methyltransferase activity"/>
    <property type="evidence" value="ECO:0007669"/>
    <property type="project" value="UniProtKB-KW"/>
</dbReference>
<keyword evidence="13" id="KW-1185">Reference proteome</keyword>
<dbReference type="EC" id="2.1.1.77" evidence="3"/>
<evidence type="ECO:0000256" key="10">
    <source>
        <dbReference type="ARBA" id="ARBA00031323"/>
    </source>
</evidence>
<evidence type="ECO:0000256" key="11">
    <source>
        <dbReference type="ARBA" id="ARBA00031350"/>
    </source>
</evidence>
<dbReference type="Proteomes" id="UP001595764">
    <property type="component" value="Unassembled WGS sequence"/>
</dbReference>
<keyword evidence="8" id="KW-0949">S-adenosyl-L-methionine</keyword>
<comment type="similarity">
    <text evidence="2">Belongs to the methyltransferase superfamily. L-isoaspartyl/D-aspartyl protein methyltransferase family.</text>
</comment>
<evidence type="ECO:0000256" key="5">
    <source>
        <dbReference type="ARBA" id="ARBA00022490"/>
    </source>
</evidence>
<protein>
    <recommendedName>
        <fullName evidence="4">Protein-L-isoaspartate O-methyltransferase</fullName>
        <ecNumber evidence="3">2.1.1.77</ecNumber>
    </recommendedName>
    <alternativeName>
        <fullName evidence="11">L-isoaspartyl protein carboxyl methyltransferase</fullName>
    </alternativeName>
    <alternativeName>
        <fullName evidence="9">Protein L-isoaspartyl methyltransferase</fullName>
    </alternativeName>
    <alternativeName>
        <fullName evidence="10">Protein-beta-aspartate methyltransferase</fullName>
    </alternativeName>
</protein>
<dbReference type="PANTHER" id="PTHR11579">
    <property type="entry name" value="PROTEIN-L-ISOASPARTATE O-METHYLTRANSFERASE"/>
    <property type="match status" value="1"/>
</dbReference>
<sequence length="400" mass="41907">MDDRPAAATAASDRLARGPAGDRLADYARMLRRAGAIADDAGERAFATVPRHRFLTRFRHQRWHEMPCDGPVPEEILDAVYGDNPLAFKIDEDSGQLVSATTRPSLLARILGALELSPGMRVLEIGAGIGYNAALIQAVTGAEVVSLDVQPDVIADAEEALRRCGVDGVVTVVGDGYDGHPARGPYDRILASCGIRGVPPAWVEQLAPGGFVLAPFAHGGAHPLVRFRLERGRLRATGVGPWTDFMLAGGALYQPFLGAHPARFAAGPFPEPTLSRQAVAPMTGEDYGDLWFFLAARSTRVTQAHVGGIDPADGTAALLAEDAASAAVVQSCGAVHATGPDAAALADDLADLCAAWSACGRPAIGDWSAPMTRRPLPDGPLLVPDGWSVPAQRGGRRAAS</sequence>
<dbReference type="RefSeq" id="WP_377896491.1">
    <property type="nucleotide sequence ID" value="NZ_JBHRWI010000005.1"/>
</dbReference>
<evidence type="ECO:0000313" key="12">
    <source>
        <dbReference type="EMBL" id="MFC3509559.1"/>
    </source>
</evidence>
<evidence type="ECO:0000256" key="7">
    <source>
        <dbReference type="ARBA" id="ARBA00022679"/>
    </source>
</evidence>
<dbReference type="Pfam" id="PF01135">
    <property type="entry name" value="PCMT"/>
    <property type="match status" value="1"/>
</dbReference>
<evidence type="ECO:0000256" key="8">
    <source>
        <dbReference type="ARBA" id="ARBA00022691"/>
    </source>
</evidence>
<dbReference type="SUPFAM" id="SSF53335">
    <property type="entry name" value="S-adenosyl-L-methionine-dependent methyltransferases"/>
    <property type="match status" value="1"/>
</dbReference>
<dbReference type="GO" id="GO:0032259">
    <property type="term" value="P:methylation"/>
    <property type="evidence" value="ECO:0007669"/>
    <property type="project" value="UniProtKB-KW"/>
</dbReference>
<evidence type="ECO:0000256" key="2">
    <source>
        <dbReference type="ARBA" id="ARBA00005369"/>
    </source>
</evidence>
<comment type="caution">
    <text evidence="12">The sequence shown here is derived from an EMBL/GenBank/DDBJ whole genome shotgun (WGS) entry which is preliminary data.</text>
</comment>
<name>A0ABV7QCE9_9PSEU</name>
<evidence type="ECO:0000313" key="13">
    <source>
        <dbReference type="Proteomes" id="UP001595764"/>
    </source>
</evidence>
<evidence type="ECO:0000256" key="3">
    <source>
        <dbReference type="ARBA" id="ARBA00011890"/>
    </source>
</evidence>
<dbReference type="PANTHER" id="PTHR11579:SF0">
    <property type="entry name" value="PROTEIN-L-ISOASPARTATE(D-ASPARTATE) O-METHYLTRANSFERASE"/>
    <property type="match status" value="1"/>
</dbReference>
<dbReference type="InterPro" id="IPR000682">
    <property type="entry name" value="PCMT"/>
</dbReference>
<keyword evidence="6 12" id="KW-0489">Methyltransferase</keyword>
<reference evidence="13" key="1">
    <citation type="journal article" date="2019" name="Int. J. Syst. Evol. Microbiol.">
        <title>The Global Catalogue of Microorganisms (GCM) 10K type strain sequencing project: providing services to taxonomists for standard genome sequencing and annotation.</title>
        <authorList>
            <consortium name="The Broad Institute Genomics Platform"/>
            <consortium name="The Broad Institute Genome Sequencing Center for Infectious Disease"/>
            <person name="Wu L."/>
            <person name="Ma J."/>
        </authorList>
    </citation>
    <scope>NUCLEOTIDE SEQUENCE [LARGE SCALE GENOMIC DNA]</scope>
    <source>
        <strain evidence="13">CGMCC 4.7682</strain>
    </source>
</reference>
<dbReference type="InterPro" id="IPR029063">
    <property type="entry name" value="SAM-dependent_MTases_sf"/>
</dbReference>
<accession>A0ABV7QCE9</accession>
<dbReference type="CDD" id="cd02440">
    <property type="entry name" value="AdoMet_MTases"/>
    <property type="match status" value="1"/>
</dbReference>
<comment type="subcellular location">
    <subcellularLocation>
        <location evidence="1">Cytoplasm</location>
    </subcellularLocation>
</comment>
<evidence type="ECO:0000256" key="9">
    <source>
        <dbReference type="ARBA" id="ARBA00030757"/>
    </source>
</evidence>
<keyword evidence="5" id="KW-0963">Cytoplasm</keyword>
<evidence type="ECO:0000256" key="4">
    <source>
        <dbReference type="ARBA" id="ARBA00013346"/>
    </source>
</evidence>
<evidence type="ECO:0000256" key="6">
    <source>
        <dbReference type="ARBA" id="ARBA00022603"/>
    </source>
</evidence>
<keyword evidence="7" id="KW-0808">Transferase</keyword>
<evidence type="ECO:0000256" key="1">
    <source>
        <dbReference type="ARBA" id="ARBA00004496"/>
    </source>
</evidence>
<gene>
    <name evidence="12" type="ORF">ACFORO_05240</name>
</gene>
<dbReference type="Gene3D" id="3.40.50.150">
    <property type="entry name" value="Vaccinia Virus protein VP39"/>
    <property type="match status" value="1"/>
</dbReference>
<dbReference type="EMBL" id="JBHRWI010000005">
    <property type="protein sequence ID" value="MFC3509559.1"/>
    <property type="molecule type" value="Genomic_DNA"/>
</dbReference>
<proteinExistence type="inferred from homology"/>